<dbReference type="Proteomes" id="UP000192756">
    <property type="component" value="Unassembled WGS sequence"/>
</dbReference>
<keyword evidence="2" id="KW-1185">Reference proteome</keyword>
<gene>
    <name evidence="1" type="ORF">SAMN04488524_4744</name>
</gene>
<dbReference type="AlphaFoldDB" id="A0A1W2EF58"/>
<accession>A0A1W2EF58</accession>
<dbReference type="EMBL" id="FWXT01000006">
    <property type="protein sequence ID" value="SMD08277.1"/>
    <property type="molecule type" value="Genomic_DNA"/>
</dbReference>
<evidence type="ECO:0000313" key="2">
    <source>
        <dbReference type="Proteomes" id="UP000192756"/>
    </source>
</evidence>
<sequence length="96" mass="11225">MKVELTLLRNVSEAVLMGATGSPDQFAQRLGISRRFLYVVLGYLKTEFDAPIAYSRSRETFYYTKEWEFYIGDLTRLRKEFIKGVLMGLEFLKIVE</sequence>
<evidence type="ECO:0008006" key="3">
    <source>
        <dbReference type="Google" id="ProtNLM"/>
    </source>
</evidence>
<organism evidence="1 2">
    <name type="scientific">Pedobacter africanus</name>
    <dbReference type="NCBI Taxonomy" id="151894"/>
    <lineage>
        <taxon>Bacteria</taxon>
        <taxon>Pseudomonadati</taxon>
        <taxon>Bacteroidota</taxon>
        <taxon>Sphingobacteriia</taxon>
        <taxon>Sphingobacteriales</taxon>
        <taxon>Sphingobacteriaceae</taxon>
        <taxon>Pedobacter</taxon>
    </lineage>
</organism>
<dbReference type="OrthoDB" id="1163801at2"/>
<proteinExistence type="predicted"/>
<dbReference type="STRING" id="151894.SAMN04488524_4744"/>
<name>A0A1W2EF58_9SPHI</name>
<evidence type="ECO:0000313" key="1">
    <source>
        <dbReference type="EMBL" id="SMD08277.1"/>
    </source>
</evidence>
<reference evidence="2" key="1">
    <citation type="submission" date="2017-04" db="EMBL/GenBank/DDBJ databases">
        <authorList>
            <person name="Varghese N."/>
            <person name="Submissions S."/>
        </authorList>
    </citation>
    <scope>NUCLEOTIDE SEQUENCE [LARGE SCALE GENOMIC DNA]</scope>
    <source>
        <strain evidence="2">DSM 12126</strain>
    </source>
</reference>
<dbReference type="RefSeq" id="WP_144009038.1">
    <property type="nucleotide sequence ID" value="NZ_FWXT01000006.1"/>
</dbReference>
<protein>
    <recommendedName>
        <fullName evidence="3">DNA-binding protein</fullName>
    </recommendedName>
</protein>